<sequence>MVSLSTWMTVSGLGPPFLQGTERLLHEQSSLPGIPTTEIGSLEDFQRFQNGHQCTSSRLGSLEVLPMGTDPHRLSTEKGYYPVHLHFEPRAQISHGESHETRNQLGIDQYNILDNQSSKVTWLPPPQQWEDEEESRTVTVVLTMQPHDFRFGFTVAGGKDKGLSPAIDKISKGKYCL</sequence>
<keyword evidence="2" id="KW-1185">Reference proteome</keyword>
<proteinExistence type="predicted"/>
<comment type="caution">
    <text evidence="1">The sequence shown here is derived from an EMBL/GenBank/DDBJ whole genome shotgun (WGS) entry which is preliminary data.</text>
</comment>
<organism evidence="1 2">
    <name type="scientific">Sinanodonta woodiana</name>
    <name type="common">Chinese pond mussel</name>
    <name type="synonym">Anodonta woodiana</name>
    <dbReference type="NCBI Taxonomy" id="1069815"/>
    <lineage>
        <taxon>Eukaryota</taxon>
        <taxon>Metazoa</taxon>
        <taxon>Spiralia</taxon>
        <taxon>Lophotrochozoa</taxon>
        <taxon>Mollusca</taxon>
        <taxon>Bivalvia</taxon>
        <taxon>Autobranchia</taxon>
        <taxon>Heteroconchia</taxon>
        <taxon>Palaeoheterodonta</taxon>
        <taxon>Unionida</taxon>
        <taxon>Unionoidea</taxon>
        <taxon>Unionidae</taxon>
        <taxon>Unioninae</taxon>
        <taxon>Sinanodonta</taxon>
    </lineage>
</organism>
<accession>A0ABD3WID5</accession>
<protein>
    <recommendedName>
        <fullName evidence="3">PDZ domain-containing protein</fullName>
    </recommendedName>
</protein>
<evidence type="ECO:0008006" key="3">
    <source>
        <dbReference type="Google" id="ProtNLM"/>
    </source>
</evidence>
<name>A0ABD3WID5_SINWO</name>
<evidence type="ECO:0000313" key="1">
    <source>
        <dbReference type="EMBL" id="KAL3873729.1"/>
    </source>
</evidence>
<dbReference type="EMBL" id="JBJQND010000006">
    <property type="protein sequence ID" value="KAL3873729.1"/>
    <property type="molecule type" value="Genomic_DNA"/>
</dbReference>
<dbReference type="Proteomes" id="UP001634394">
    <property type="component" value="Unassembled WGS sequence"/>
</dbReference>
<evidence type="ECO:0000313" key="2">
    <source>
        <dbReference type="Proteomes" id="UP001634394"/>
    </source>
</evidence>
<reference evidence="1 2" key="1">
    <citation type="submission" date="2024-11" db="EMBL/GenBank/DDBJ databases">
        <title>Chromosome-level genome assembly of the freshwater bivalve Anodonta woodiana.</title>
        <authorList>
            <person name="Chen X."/>
        </authorList>
    </citation>
    <scope>NUCLEOTIDE SEQUENCE [LARGE SCALE GENOMIC DNA]</scope>
    <source>
        <strain evidence="1">MN2024</strain>
        <tissue evidence="1">Gills</tissue>
    </source>
</reference>
<gene>
    <name evidence="1" type="ORF">ACJMK2_036818</name>
</gene>
<dbReference type="AlphaFoldDB" id="A0ABD3WID5"/>